<evidence type="ECO:0000256" key="1">
    <source>
        <dbReference type="ARBA" id="ARBA00022485"/>
    </source>
</evidence>
<dbReference type="SUPFAM" id="SSF46548">
    <property type="entry name" value="alpha-helical ferredoxin"/>
    <property type="match status" value="1"/>
</dbReference>
<feature type="region of interest" description="Disordered" evidence="6">
    <location>
        <begin position="146"/>
        <end position="176"/>
    </location>
</feature>
<dbReference type="GO" id="GO:0016491">
    <property type="term" value="F:oxidoreductase activity"/>
    <property type="evidence" value="ECO:0007669"/>
    <property type="project" value="UniProtKB-KW"/>
</dbReference>
<keyword evidence="3" id="KW-0560">Oxidoreductase</keyword>
<dbReference type="PROSITE" id="PS00198">
    <property type="entry name" value="4FE4S_FER_1"/>
    <property type="match status" value="1"/>
</dbReference>
<keyword evidence="1" id="KW-0004">4Fe-4S</keyword>
<gene>
    <name evidence="8" type="ORF">METZ01_LOCUS412284</name>
</gene>
<feature type="non-terminal residue" evidence="8">
    <location>
        <position position="257"/>
    </location>
</feature>
<evidence type="ECO:0000256" key="6">
    <source>
        <dbReference type="SAM" id="MobiDB-lite"/>
    </source>
</evidence>
<dbReference type="InterPro" id="IPR017896">
    <property type="entry name" value="4Fe4S_Fe-S-bd"/>
</dbReference>
<keyword evidence="5" id="KW-0411">Iron-sulfur</keyword>
<keyword evidence="2" id="KW-0479">Metal-binding</keyword>
<keyword evidence="4" id="KW-0408">Iron</keyword>
<protein>
    <recommendedName>
        <fullName evidence="7">4Fe-4S ferredoxin-type domain-containing protein</fullName>
    </recommendedName>
</protein>
<evidence type="ECO:0000313" key="8">
    <source>
        <dbReference type="EMBL" id="SVD59430.1"/>
    </source>
</evidence>
<dbReference type="InterPro" id="IPR009051">
    <property type="entry name" value="Helical_ferredxn"/>
</dbReference>
<dbReference type="GO" id="GO:0046872">
    <property type="term" value="F:metal ion binding"/>
    <property type="evidence" value="ECO:0007669"/>
    <property type="project" value="UniProtKB-KW"/>
</dbReference>
<dbReference type="GO" id="GO:0005886">
    <property type="term" value="C:plasma membrane"/>
    <property type="evidence" value="ECO:0007669"/>
    <property type="project" value="TreeGrafter"/>
</dbReference>
<dbReference type="Gene3D" id="1.10.1060.10">
    <property type="entry name" value="Alpha-helical ferredoxin"/>
    <property type="match status" value="1"/>
</dbReference>
<feature type="domain" description="4Fe-4S ferredoxin-type" evidence="7">
    <location>
        <begin position="48"/>
        <end position="79"/>
    </location>
</feature>
<name>A0A382WLD9_9ZZZZ</name>
<evidence type="ECO:0000259" key="7">
    <source>
        <dbReference type="PROSITE" id="PS51379"/>
    </source>
</evidence>
<organism evidence="8">
    <name type="scientific">marine metagenome</name>
    <dbReference type="NCBI Taxonomy" id="408172"/>
    <lineage>
        <taxon>unclassified sequences</taxon>
        <taxon>metagenomes</taxon>
        <taxon>ecological metagenomes</taxon>
    </lineage>
</organism>
<evidence type="ECO:0000256" key="4">
    <source>
        <dbReference type="ARBA" id="ARBA00023004"/>
    </source>
</evidence>
<evidence type="ECO:0000256" key="5">
    <source>
        <dbReference type="ARBA" id="ARBA00023014"/>
    </source>
</evidence>
<dbReference type="PANTHER" id="PTHR43255">
    <property type="entry name" value="IRON-SULFUR-BINDING OXIDOREDUCTASE FADF-RELATED-RELATED"/>
    <property type="match status" value="1"/>
</dbReference>
<dbReference type="InterPro" id="IPR017900">
    <property type="entry name" value="4Fe4S_Fe_S_CS"/>
</dbReference>
<dbReference type="PROSITE" id="PS51379">
    <property type="entry name" value="4FE4S_FER_2"/>
    <property type="match status" value="1"/>
</dbReference>
<evidence type="ECO:0000256" key="2">
    <source>
        <dbReference type="ARBA" id="ARBA00022723"/>
    </source>
</evidence>
<dbReference type="InterPro" id="IPR051460">
    <property type="entry name" value="HdrC_iron-sulfur_subunit"/>
</dbReference>
<proteinExistence type="predicted"/>
<accession>A0A382WLD9</accession>
<dbReference type="Pfam" id="PF13183">
    <property type="entry name" value="Fer4_8"/>
    <property type="match status" value="1"/>
</dbReference>
<reference evidence="8" key="1">
    <citation type="submission" date="2018-05" db="EMBL/GenBank/DDBJ databases">
        <authorList>
            <person name="Lanie J.A."/>
            <person name="Ng W.-L."/>
            <person name="Kazmierczak K.M."/>
            <person name="Andrzejewski T.M."/>
            <person name="Davidsen T.M."/>
            <person name="Wayne K.J."/>
            <person name="Tettelin H."/>
            <person name="Glass J.I."/>
            <person name="Rusch D."/>
            <person name="Podicherti R."/>
            <person name="Tsui H.-C.T."/>
            <person name="Winkler M.E."/>
        </authorList>
    </citation>
    <scope>NUCLEOTIDE SEQUENCE</scope>
</reference>
<evidence type="ECO:0000256" key="3">
    <source>
        <dbReference type="ARBA" id="ARBA00023002"/>
    </source>
</evidence>
<sequence length="257" mass="29378">MSEHEYEKYTEKEEAVVEGIDISGIWNRMYEPRELTGYDLTFMDKVTETPGAESMGWCYQCAQCVGVCPVDNVGSYGPRKLFRRLQTGQNLFENDDLWLCTTCMNCLRVCPKEVDMMKIMPAIREQVVLNGTLPGEIQDMLQNVSEYGNPMGESPRKRARWTKGLENPPRDLSKEDGSDPVDVLWYVSDYFSYHQRGHDAAKALTRVFNRLGVDFGILGSQEKCDGDSQRLVGETGLFEELAQHNDEQFQKYEHGTL</sequence>
<dbReference type="AlphaFoldDB" id="A0A382WLD9"/>
<dbReference type="GO" id="GO:0051539">
    <property type="term" value="F:4 iron, 4 sulfur cluster binding"/>
    <property type="evidence" value="ECO:0007669"/>
    <property type="project" value="UniProtKB-KW"/>
</dbReference>
<dbReference type="PANTHER" id="PTHR43255:SF1">
    <property type="entry name" value="IRON-SULFUR-BINDING OXIDOREDUCTASE FADF-RELATED"/>
    <property type="match status" value="1"/>
</dbReference>
<dbReference type="EMBL" id="UINC01160655">
    <property type="protein sequence ID" value="SVD59430.1"/>
    <property type="molecule type" value="Genomic_DNA"/>
</dbReference>